<evidence type="ECO:0000256" key="3">
    <source>
        <dbReference type="ARBA" id="ARBA00007809"/>
    </source>
</evidence>
<evidence type="ECO:0000256" key="13">
    <source>
        <dbReference type="SAM" id="Phobius"/>
    </source>
</evidence>
<dbReference type="PANTHER" id="PTHR10791">
    <property type="entry name" value="RAG1-ACTIVATING PROTEIN 1"/>
    <property type="match status" value="1"/>
</dbReference>
<dbReference type="Proteomes" id="UP000007799">
    <property type="component" value="Unassembled WGS sequence"/>
</dbReference>
<evidence type="ECO:0000256" key="5">
    <source>
        <dbReference type="ARBA" id="ARBA00022448"/>
    </source>
</evidence>
<evidence type="ECO:0000313" key="14">
    <source>
        <dbReference type="EMBL" id="EGD76735.1"/>
    </source>
</evidence>
<comment type="similarity">
    <text evidence="3">Belongs to the SWEET sugar transporter family.</text>
</comment>
<dbReference type="InterPro" id="IPR047664">
    <property type="entry name" value="SWEET"/>
</dbReference>
<dbReference type="FunFam" id="1.20.1280.290:FF:000010">
    <property type="entry name" value="Sugar transporter SWEET"/>
    <property type="match status" value="1"/>
</dbReference>
<proteinExistence type="inferred from homology"/>
<feature type="transmembrane region" description="Helical" evidence="13">
    <location>
        <begin position="38"/>
        <end position="59"/>
    </location>
</feature>
<keyword evidence="6" id="KW-1003">Cell membrane</keyword>
<sequence>MQVLTALSYTAIVSTIGLFLTGIPVTRRIKKARSSANVSYTPYLAAMISTCLWLKYGILTQDYTLISVNGIGFLLNFYYVVICYSYSKDERAFYYPLLITISAMFGPLLYVKYLAPTYMHAVHAIGYCGCITSTIMFGSPLATLGRVLRTKSTESMVFSLCLMNFIVSVTWALYGYVINDIFVQGPNAVGALLGLVQLLLFVKYPSSGGPGHVYDLAARLV</sequence>
<dbReference type="KEGG" id="sre:PTSG_08086"/>
<dbReference type="RefSeq" id="XP_004991107.1">
    <property type="nucleotide sequence ID" value="XM_004991050.1"/>
</dbReference>
<comment type="subcellular location">
    <subcellularLocation>
        <location evidence="1">Cell membrane</location>
        <topology evidence="1">Multi-pass membrane protein</topology>
    </subcellularLocation>
    <subcellularLocation>
        <location evidence="2">Golgi apparatus membrane</location>
        <topology evidence="2">Multi-pass membrane protein</topology>
    </subcellularLocation>
</comment>
<protein>
    <recommendedName>
        <fullName evidence="4">Sugar transporter SWEET1</fullName>
    </recommendedName>
</protein>
<dbReference type="eggNOG" id="KOG1623">
    <property type="taxonomic scope" value="Eukaryota"/>
</dbReference>
<feature type="transmembrane region" description="Helical" evidence="13">
    <location>
        <begin position="121"/>
        <end position="144"/>
    </location>
</feature>
<dbReference type="OrthoDB" id="409725at2759"/>
<dbReference type="GO" id="GO:0005886">
    <property type="term" value="C:plasma membrane"/>
    <property type="evidence" value="ECO:0007669"/>
    <property type="project" value="UniProtKB-SubCell"/>
</dbReference>
<keyword evidence="11" id="KW-0333">Golgi apparatus</keyword>
<evidence type="ECO:0000256" key="9">
    <source>
        <dbReference type="ARBA" id="ARBA00022737"/>
    </source>
</evidence>
<evidence type="ECO:0000256" key="8">
    <source>
        <dbReference type="ARBA" id="ARBA00022692"/>
    </source>
</evidence>
<dbReference type="Pfam" id="PF03083">
    <property type="entry name" value="MtN3_slv"/>
    <property type="match status" value="2"/>
</dbReference>
<keyword evidence="5" id="KW-0813">Transport</keyword>
<dbReference type="GO" id="GO:0051119">
    <property type="term" value="F:sugar transmembrane transporter activity"/>
    <property type="evidence" value="ECO:0007669"/>
    <property type="project" value="InterPro"/>
</dbReference>
<dbReference type="InParanoid" id="F2UHY6"/>
<gene>
    <name evidence="14" type="ORF">PTSG_08086</name>
</gene>
<keyword evidence="8 13" id="KW-0812">Transmembrane</keyword>
<organism evidence="15">
    <name type="scientific">Salpingoeca rosetta (strain ATCC 50818 / BSB-021)</name>
    <dbReference type="NCBI Taxonomy" id="946362"/>
    <lineage>
        <taxon>Eukaryota</taxon>
        <taxon>Choanoflagellata</taxon>
        <taxon>Craspedida</taxon>
        <taxon>Salpingoecidae</taxon>
        <taxon>Salpingoeca</taxon>
    </lineage>
</organism>
<reference evidence="14" key="1">
    <citation type="submission" date="2009-08" db="EMBL/GenBank/DDBJ databases">
        <title>Annotation of Salpingoeca rosetta.</title>
        <authorList>
            <consortium name="The Broad Institute Genome Sequencing Platform"/>
            <person name="Russ C."/>
            <person name="Cuomo C."/>
            <person name="Burger G."/>
            <person name="Gray M.W."/>
            <person name="Holland P.W.H."/>
            <person name="King N."/>
            <person name="Lang F.B.F."/>
            <person name="Roger A.J."/>
            <person name="Ruiz-Trillo I."/>
            <person name="Young S.K."/>
            <person name="Zeng Q."/>
            <person name="Gargeya S."/>
            <person name="Alvarado L."/>
            <person name="Berlin A."/>
            <person name="Chapman S.B."/>
            <person name="Chen Z."/>
            <person name="Freedman E."/>
            <person name="Gellesch M."/>
            <person name="Goldberg J."/>
            <person name="Griggs A."/>
            <person name="Gujja S."/>
            <person name="Heilman E."/>
            <person name="Heiman D."/>
            <person name="Howarth C."/>
            <person name="Mehta T."/>
            <person name="Neiman D."/>
            <person name="Pearson M."/>
            <person name="Roberts A."/>
            <person name="Saif S."/>
            <person name="Shea T."/>
            <person name="Shenoy N."/>
            <person name="Sisk P."/>
            <person name="Stolte C."/>
            <person name="Sykes S."/>
            <person name="White J."/>
            <person name="Yandava C."/>
            <person name="Haas B."/>
            <person name="Nusbaum C."/>
            <person name="Birren B."/>
        </authorList>
    </citation>
    <scope>NUCLEOTIDE SEQUENCE [LARGE SCALE GENOMIC DNA]</scope>
    <source>
        <strain evidence="14">ATCC 50818</strain>
    </source>
</reference>
<accession>F2UHY6</accession>
<evidence type="ECO:0000256" key="12">
    <source>
        <dbReference type="ARBA" id="ARBA00023136"/>
    </source>
</evidence>
<dbReference type="GO" id="GO:0000139">
    <property type="term" value="C:Golgi membrane"/>
    <property type="evidence" value="ECO:0007669"/>
    <property type="project" value="UniProtKB-SubCell"/>
</dbReference>
<dbReference type="FunCoup" id="F2UHY6">
    <property type="interactions" value="404"/>
</dbReference>
<keyword evidence="10 13" id="KW-1133">Transmembrane helix</keyword>
<dbReference type="InterPro" id="IPR004316">
    <property type="entry name" value="SWEET_rpt"/>
</dbReference>
<evidence type="ECO:0000256" key="6">
    <source>
        <dbReference type="ARBA" id="ARBA00022475"/>
    </source>
</evidence>
<feature type="transmembrane region" description="Helical" evidence="13">
    <location>
        <begin position="6"/>
        <end position="26"/>
    </location>
</feature>
<feature type="transmembrane region" description="Helical" evidence="13">
    <location>
        <begin position="65"/>
        <end position="86"/>
    </location>
</feature>
<keyword evidence="9" id="KW-0677">Repeat</keyword>
<keyword evidence="15" id="KW-1185">Reference proteome</keyword>
<evidence type="ECO:0000256" key="7">
    <source>
        <dbReference type="ARBA" id="ARBA00022597"/>
    </source>
</evidence>
<dbReference type="Gene3D" id="1.20.1280.290">
    <property type="match status" value="2"/>
</dbReference>
<name>F2UHY6_SALR5</name>
<evidence type="ECO:0000313" key="15">
    <source>
        <dbReference type="Proteomes" id="UP000007799"/>
    </source>
</evidence>
<dbReference type="AlphaFoldDB" id="F2UHY6"/>
<evidence type="ECO:0000256" key="10">
    <source>
        <dbReference type="ARBA" id="ARBA00022989"/>
    </source>
</evidence>
<dbReference type="GeneID" id="16071669"/>
<feature type="transmembrane region" description="Helical" evidence="13">
    <location>
        <begin position="93"/>
        <end position="115"/>
    </location>
</feature>
<evidence type="ECO:0000256" key="2">
    <source>
        <dbReference type="ARBA" id="ARBA00004653"/>
    </source>
</evidence>
<dbReference type="EMBL" id="GL832975">
    <property type="protein sequence ID" value="EGD76735.1"/>
    <property type="molecule type" value="Genomic_DNA"/>
</dbReference>
<evidence type="ECO:0000256" key="1">
    <source>
        <dbReference type="ARBA" id="ARBA00004651"/>
    </source>
</evidence>
<dbReference type="OMA" id="CSLWLRY"/>
<keyword evidence="12 13" id="KW-0472">Membrane</keyword>
<feature type="transmembrane region" description="Helical" evidence="13">
    <location>
        <begin position="156"/>
        <end position="177"/>
    </location>
</feature>
<dbReference type="PANTHER" id="PTHR10791:SF112">
    <property type="entry name" value="SUGAR TRANSPORTER SWEET1"/>
    <property type="match status" value="1"/>
</dbReference>
<dbReference type="FunFam" id="1.20.1280.290:FF:000004">
    <property type="entry name" value="Sugar transporter SWEET"/>
    <property type="match status" value="1"/>
</dbReference>
<evidence type="ECO:0000256" key="4">
    <source>
        <dbReference type="ARBA" id="ARBA00021741"/>
    </source>
</evidence>
<keyword evidence="7" id="KW-0762">Sugar transport</keyword>
<evidence type="ECO:0000256" key="11">
    <source>
        <dbReference type="ARBA" id="ARBA00023034"/>
    </source>
</evidence>